<evidence type="ECO:0000256" key="9">
    <source>
        <dbReference type="ARBA" id="ARBA00022989"/>
    </source>
</evidence>
<evidence type="ECO:0000256" key="8">
    <source>
        <dbReference type="ARBA" id="ARBA00022967"/>
    </source>
</evidence>
<dbReference type="InterPro" id="IPR036163">
    <property type="entry name" value="HMA_dom_sf"/>
</dbReference>
<dbReference type="Gene3D" id="3.30.70.100">
    <property type="match status" value="1"/>
</dbReference>
<dbReference type="GO" id="GO:0046872">
    <property type="term" value="F:metal ion binding"/>
    <property type="evidence" value="ECO:0007669"/>
    <property type="project" value="UniProtKB-KW"/>
</dbReference>
<keyword evidence="8" id="KW-1278">Translocase</keyword>
<dbReference type="EMBL" id="FQXI01000005">
    <property type="protein sequence ID" value="SHH28190.1"/>
    <property type="molecule type" value="Genomic_DNA"/>
</dbReference>
<dbReference type="SFLD" id="SFLDG00002">
    <property type="entry name" value="C1.7:_P-type_atpase_like"/>
    <property type="match status" value="1"/>
</dbReference>
<feature type="domain" description="HMA" evidence="14">
    <location>
        <begin position="71"/>
        <end position="136"/>
    </location>
</feature>
<dbReference type="Proteomes" id="UP000184032">
    <property type="component" value="Unassembled WGS sequence"/>
</dbReference>
<keyword evidence="10 13" id="KW-0472">Membrane</keyword>
<dbReference type="SFLD" id="SFLDF00027">
    <property type="entry name" value="p-type_atpase"/>
    <property type="match status" value="1"/>
</dbReference>
<accession>A0A1M5RPV4</accession>
<feature type="transmembrane region" description="Helical" evidence="13">
    <location>
        <begin position="162"/>
        <end position="180"/>
    </location>
</feature>
<dbReference type="PROSITE" id="PS00154">
    <property type="entry name" value="ATPASE_E1_E2"/>
    <property type="match status" value="1"/>
</dbReference>
<dbReference type="GO" id="GO:0005886">
    <property type="term" value="C:plasma membrane"/>
    <property type="evidence" value="ECO:0007669"/>
    <property type="project" value="UniProtKB-SubCell"/>
</dbReference>
<evidence type="ECO:0000259" key="14">
    <source>
        <dbReference type="PROSITE" id="PS50846"/>
    </source>
</evidence>
<dbReference type="Pfam" id="PF00122">
    <property type="entry name" value="E1-E2_ATPase"/>
    <property type="match status" value="1"/>
</dbReference>
<dbReference type="PRINTS" id="PR00119">
    <property type="entry name" value="CATATPASE"/>
</dbReference>
<dbReference type="SUPFAM" id="SSF55008">
    <property type="entry name" value="HMA, heavy metal-associated domain"/>
    <property type="match status" value="1"/>
</dbReference>
<dbReference type="GO" id="GO:0008551">
    <property type="term" value="F:P-type cadmium transporter activity"/>
    <property type="evidence" value="ECO:0007669"/>
    <property type="project" value="UniProtKB-EC"/>
</dbReference>
<keyword evidence="7 13" id="KW-0067">ATP-binding</keyword>
<dbReference type="InterPro" id="IPR023299">
    <property type="entry name" value="ATPase_P-typ_cyto_dom_N"/>
</dbReference>
<evidence type="ECO:0000256" key="13">
    <source>
        <dbReference type="RuleBase" id="RU362081"/>
    </source>
</evidence>
<dbReference type="CDD" id="cd00371">
    <property type="entry name" value="HMA"/>
    <property type="match status" value="1"/>
</dbReference>
<dbReference type="SUPFAM" id="SSF56784">
    <property type="entry name" value="HAD-like"/>
    <property type="match status" value="1"/>
</dbReference>
<evidence type="ECO:0000256" key="7">
    <source>
        <dbReference type="ARBA" id="ARBA00022840"/>
    </source>
</evidence>
<dbReference type="InterPro" id="IPR059000">
    <property type="entry name" value="ATPase_P-type_domA"/>
</dbReference>
<dbReference type="InterPro" id="IPR006121">
    <property type="entry name" value="HMA_dom"/>
</dbReference>
<evidence type="ECO:0000313" key="16">
    <source>
        <dbReference type="Proteomes" id="UP000184032"/>
    </source>
</evidence>
<dbReference type="InterPro" id="IPR051014">
    <property type="entry name" value="Cation_Transport_ATPase_IB"/>
</dbReference>
<keyword evidence="13" id="KW-1003">Cell membrane</keyword>
<evidence type="ECO:0000256" key="6">
    <source>
        <dbReference type="ARBA" id="ARBA00022741"/>
    </source>
</evidence>
<feature type="transmembrane region" description="Helical" evidence="13">
    <location>
        <begin position="386"/>
        <end position="408"/>
    </location>
</feature>
<dbReference type="AlphaFoldDB" id="A0A1M5RPV4"/>
<comment type="subcellular location">
    <subcellularLocation>
        <location evidence="1">Cell membrane</location>
        <topology evidence="1">Multi-pass membrane protein</topology>
    </subcellularLocation>
</comment>
<evidence type="ECO:0000256" key="11">
    <source>
        <dbReference type="ARBA" id="ARBA00039103"/>
    </source>
</evidence>
<dbReference type="Gene3D" id="3.40.50.1000">
    <property type="entry name" value="HAD superfamily/HAD-like"/>
    <property type="match status" value="1"/>
</dbReference>
<feature type="transmembrane region" description="Helical" evidence="13">
    <location>
        <begin position="186"/>
        <end position="205"/>
    </location>
</feature>
<dbReference type="InterPro" id="IPR023298">
    <property type="entry name" value="ATPase_P-typ_TM_dom_sf"/>
</dbReference>
<evidence type="ECO:0000256" key="1">
    <source>
        <dbReference type="ARBA" id="ARBA00004651"/>
    </source>
</evidence>
<dbReference type="GO" id="GO:0005524">
    <property type="term" value="F:ATP binding"/>
    <property type="evidence" value="ECO:0007669"/>
    <property type="project" value="UniProtKB-UniRule"/>
</dbReference>
<dbReference type="PANTHER" id="PTHR48085">
    <property type="entry name" value="CADMIUM/ZINC-TRANSPORTING ATPASE HMA2-RELATED"/>
    <property type="match status" value="1"/>
</dbReference>
<dbReference type="OrthoDB" id="9760364at2"/>
<keyword evidence="3" id="KW-0104">Cadmium</keyword>
<dbReference type="Pfam" id="PF00403">
    <property type="entry name" value="HMA"/>
    <property type="match status" value="1"/>
</dbReference>
<dbReference type="Gene3D" id="3.40.1110.10">
    <property type="entry name" value="Calcium-transporting ATPase, cytoplasmic domain N"/>
    <property type="match status" value="1"/>
</dbReference>
<dbReference type="NCBIfam" id="TIGR01512">
    <property type="entry name" value="ATPase-IB2_Cd"/>
    <property type="match status" value="1"/>
</dbReference>
<evidence type="ECO:0000256" key="2">
    <source>
        <dbReference type="ARBA" id="ARBA00006024"/>
    </source>
</evidence>
<comment type="catalytic activity">
    <reaction evidence="12">
        <text>Cd(2+)(in) + ATP + H2O = Cd(2+)(out) + ADP + phosphate + H(+)</text>
        <dbReference type="Rhea" id="RHEA:12132"/>
        <dbReference type="ChEBI" id="CHEBI:15377"/>
        <dbReference type="ChEBI" id="CHEBI:15378"/>
        <dbReference type="ChEBI" id="CHEBI:30616"/>
        <dbReference type="ChEBI" id="CHEBI:43474"/>
        <dbReference type="ChEBI" id="CHEBI:48775"/>
        <dbReference type="ChEBI" id="CHEBI:456216"/>
        <dbReference type="EC" id="7.2.2.21"/>
    </reaction>
</comment>
<evidence type="ECO:0000256" key="10">
    <source>
        <dbReference type="ARBA" id="ARBA00023136"/>
    </source>
</evidence>
<dbReference type="InterPro" id="IPR027256">
    <property type="entry name" value="P-typ_ATPase_IB"/>
</dbReference>
<dbReference type="SUPFAM" id="SSF81653">
    <property type="entry name" value="Calcium ATPase, transduction domain A"/>
    <property type="match status" value="1"/>
</dbReference>
<dbReference type="InterPro" id="IPR001757">
    <property type="entry name" value="P_typ_ATPase"/>
</dbReference>
<protein>
    <recommendedName>
        <fullName evidence="11">Cd(2+)-exporting ATPase</fullName>
        <ecNumber evidence="11">7.2.2.21</ecNumber>
    </recommendedName>
</protein>
<keyword evidence="16" id="KW-1185">Reference proteome</keyword>
<feature type="transmembrane region" description="Helical" evidence="13">
    <location>
        <begin position="716"/>
        <end position="736"/>
    </location>
</feature>
<dbReference type="NCBIfam" id="TIGR01494">
    <property type="entry name" value="ATPase_P-type"/>
    <property type="match status" value="1"/>
</dbReference>
<dbReference type="PROSITE" id="PS50846">
    <property type="entry name" value="HMA_2"/>
    <property type="match status" value="1"/>
</dbReference>
<evidence type="ECO:0000256" key="12">
    <source>
        <dbReference type="ARBA" id="ARBA00049338"/>
    </source>
</evidence>
<keyword evidence="9 13" id="KW-1133">Transmembrane helix</keyword>
<dbReference type="InterPro" id="IPR036412">
    <property type="entry name" value="HAD-like_sf"/>
</dbReference>
<organism evidence="15 16">
    <name type="scientific">Anaerosphaera aminiphila DSM 21120</name>
    <dbReference type="NCBI Taxonomy" id="1120995"/>
    <lineage>
        <taxon>Bacteria</taxon>
        <taxon>Bacillati</taxon>
        <taxon>Bacillota</taxon>
        <taxon>Tissierellia</taxon>
        <taxon>Tissierellales</taxon>
        <taxon>Peptoniphilaceae</taxon>
        <taxon>Anaerosphaera</taxon>
    </lineage>
</organism>
<dbReference type="STRING" id="1120995.SAMN02745245_00987"/>
<dbReference type="Gene3D" id="2.70.150.10">
    <property type="entry name" value="Calcium-transporting ATPase, cytoplasmic transduction domain A"/>
    <property type="match status" value="1"/>
</dbReference>
<comment type="similarity">
    <text evidence="2 13">Belongs to the cation transport ATPase (P-type) (TC 3.A.3) family. Type IB subfamily.</text>
</comment>
<dbReference type="InterPro" id="IPR023214">
    <property type="entry name" value="HAD_sf"/>
</dbReference>
<sequence>MKYLIKGLDCPVCKNDLIKHKDKILGLLKIYSTGDDIILESENSLSGSDVLSGVSNHLKHIGHNHDIKIYDEYTIFLKGLTCANCAQKIESETKKLQGVDDANFDFSTEKYNISLVPGTDREMVFKSVDDIVRKFEPGVEVRETLEEKKNKNFNIAKHKNEIIKFVAILALLVVNINLNIDNNIKIVIYLALYLIVGFDVLKSAVTNILSGEIFDEEFLMSIASIGAIVVGEYPEAVAVMLFYQIGEMFEDIALEKSRNSISEALSLKPDYANLLIGDEVVAVDPQEVKLGDIIFVKPGEKVPLDGVVLSGGGLVDTSAITGESIPQYIEEGMKIISGCVNKEALLKVRVESTYDNTTISKIVDLVENANTRKAPIEKFITKFAKVYTPIVVLLAVIITTIPPIFGILEFKEALFRACTFLVISCPCALVISVPLGMFAGIGSASKAGIFVKGGNYLEALSELSDIVFDKTGTITEGVFKVAEINTASSISEDELLRLAAIGEKNSTHPIARAIASGAHNLDTSAEILDFLEVAGKGVSYKLNGSLILVGNKKLLTENNIEMPLTNDSLGVRVYVAKDDEYLGEIIVSDKLKENIEVDLRELENKGITLTMLSGDTEKNVSEVAKKVGIKNYFGGLLPAEKVSKLEDVLKNAKKKVAFVGDGVNDAPVLALADVGIAMGAIGSDYAIEASDIVLMTDEISKISQGIKISSETKKIIYQNIIFALGIKVLILILGAFGMATMWAAVFADVGVTIIAVINSMRALKIKA</sequence>
<dbReference type="EC" id="7.2.2.21" evidence="11"/>
<name>A0A1M5RPV4_9FIRM</name>
<dbReference type="PANTHER" id="PTHR48085:SF5">
    <property type="entry name" value="CADMIUM_ZINC-TRANSPORTING ATPASE HMA4-RELATED"/>
    <property type="match status" value="1"/>
</dbReference>
<evidence type="ECO:0000256" key="5">
    <source>
        <dbReference type="ARBA" id="ARBA00022723"/>
    </source>
</evidence>
<dbReference type="Pfam" id="PF00702">
    <property type="entry name" value="Hydrolase"/>
    <property type="match status" value="1"/>
</dbReference>
<evidence type="ECO:0000256" key="4">
    <source>
        <dbReference type="ARBA" id="ARBA00022692"/>
    </source>
</evidence>
<dbReference type="SFLD" id="SFLDS00003">
    <property type="entry name" value="Haloacid_Dehalogenase"/>
    <property type="match status" value="1"/>
</dbReference>
<gene>
    <name evidence="15" type="ORF">SAMN02745245_00987</name>
</gene>
<proteinExistence type="inferred from homology"/>
<feature type="transmembrane region" description="Helical" evidence="13">
    <location>
        <begin position="414"/>
        <end position="439"/>
    </location>
</feature>
<evidence type="ECO:0000256" key="3">
    <source>
        <dbReference type="ARBA" id="ARBA00022539"/>
    </source>
</evidence>
<dbReference type="RefSeq" id="WP_073184294.1">
    <property type="nucleotide sequence ID" value="NZ_FQXI01000005.1"/>
</dbReference>
<dbReference type="InterPro" id="IPR008250">
    <property type="entry name" value="ATPase_P-typ_transduc_dom_A_sf"/>
</dbReference>
<evidence type="ECO:0000313" key="15">
    <source>
        <dbReference type="EMBL" id="SHH28190.1"/>
    </source>
</evidence>
<keyword evidence="5 13" id="KW-0479">Metal-binding</keyword>
<reference evidence="15 16" key="1">
    <citation type="submission" date="2016-11" db="EMBL/GenBank/DDBJ databases">
        <authorList>
            <person name="Jaros S."/>
            <person name="Januszkiewicz K."/>
            <person name="Wedrychowicz H."/>
        </authorList>
    </citation>
    <scope>NUCLEOTIDE SEQUENCE [LARGE SCALE GENOMIC DNA]</scope>
    <source>
        <strain evidence="15 16">DSM 21120</strain>
    </source>
</reference>
<dbReference type="SUPFAM" id="SSF81665">
    <property type="entry name" value="Calcium ATPase, transmembrane domain M"/>
    <property type="match status" value="1"/>
</dbReference>
<dbReference type="PRINTS" id="PR00941">
    <property type="entry name" value="CDATPASE"/>
</dbReference>
<dbReference type="NCBIfam" id="TIGR01525">
    <property type="entry name" value="ATPase-IB_hvy"/>
    <property type="match status" value="1"/>
</dbReference>
<keyword evidence="4 13" id="KW-0812">Transmembrane</keyword>
<dbReference type="InterPro" id="IPR044492">
    <property type="entry name" value="P_typ_ATPase_HD_dom"/>
</dbReference>
<dbReference type="FunFam" id="2.70.150.10:FF:000002">
    <property type="entry name" value="Copper-transporting ATPase 1, putative"/>
    <property type="match status" value="1"/>
</dbReference>
<feature type="transmembrane region" description="Helical" evidence="13">
    <location>
        <begin position="742"/>
        <end position="763"/>
    </location>
</feature>
<dbReference type="InterPro" id="IPR018303">
    <property type="entry name" value="ATPase_P-typ_P_site"/>
</dbReference>
<dbReference type="GO" id="GO:0016887">
    <property type="term" value="F:ATP hydrolysis activity"/>
    <property type="evidence" value="ECO:0007669"/>
    <property type="project" value="InterPro"/>
</dbReference>
<keyword evidence="6 13" id="KW-0547">Nucleotide-binding</keyword>